<dbReference type="InterPro" id="IPR002602">
    <property type="entry name" value="DB"/>
</dbReference>
<feature type="domain" description="Fibronectin type-III" evidence="5">
    <location>
        <begin position="258"/>
        <end position="358"/>
    </location>
</feature>
<dbReference type="InterPro" id="IPR007110">
    <property type="entry name" value="Ig-like_dom"/>
</dbReference>
<feature type="transmembrane region" description="Helical" evidence="3">
    <location>
        <begin position="1509"/>
        <end position="1534"/>
    </location>
</feature>
<dbReference type="OrthoDB" id="5843172at2759"/>
<feature type="domain" description="Fibronectin type-III" evidence="5">
    <location>
        <begin position="468"/>
        <end position="559"/>
    </location>
</feature>
<dbReference type="Pfam" id="PF13895">
    <property type="entry name" value="Ig_2"/>
    <property type="match status" value="1"/>
</dbReference>
<dbReference type="RefSeq" id="XP_013407682.1">
    <property type="nucleotide sequence ID" value="XM_013552228.1"/>
</dbReference>
<evidence type="ECO:0000313" key="10">
    <source>
        <dbReference type="RefSeq" id="XP_013407684.1"/>
    </source>
</evidence>
<feature type="region of interest" description="Disordered" evidence="2">
    <location>
        <begin position="1640"/>
        <end position="1691"/>
    </location>
</feature>
<dbReference type="KEGG" id="lak:106171763"/>
<dbReference type="Pfam" id="PF07686">
    <property type="entry name" value="V-set"/>
    <property type="match status" value="1"/>
</dbReference>
<feature type="domain" description="Fibronectin type-III" evidence="5">
    <location>
        <begin position="898"/>
        <end position="988"/>
    </location>
</feature>
<dbReference type="SMART" id="SM00409">
    <property type="entry name" value="IG"/>
    <property type="match status" value="3"/>
</dbReference>
<gene>
    <name evidence="7 8 9 10" type="primary">LOC106171763</name>
</gene>
<dbReference type="CDD" id="cd00063">
    <property type="entry name" value="FN3"/>
    <property type="match status" value="6"/>
</dbReference>
<dbReference type="InterPro" id="IPR003598">
    <property type="entry name" value="Ig_sub2"/>
</dbReference>
<feature type="compositionally biased region" description="Basic and acidic residues" evidence="2">
    <location>
        <begin position="1663"/>
        <end position="1679"/>
    </location>
</feature>
<dbReference type="RefSeq" id="XP_013407680.1">
    <property type="nucleotide sequence ID" value="XM_013552226.1"/>
</dbReference>
<feature type="compositionally biased region" description="Polar residues" evidence="2">
    <location>
        <begin position="1711"/>
        <end position="1728"/>
    </location>
</feature>
<feature type="domain" description="Fibronectin type-III" evidence="5">
    <location>
        <begin position="1405"/>
        <end position="1495"/>
    </location>
</feature>
<dbReference type="RefSeq" id="XP_013407681.1">
    <property type="nucleotide sequence ID" value="XM_013552227.1"/>
</dbReference>
<keyword evidence="3" id="KW-0472">Membrane</keyword>
<keyword evidence="3" id="KW-0812">Transmembrane</keyword>
<name>A0A1S3JBX0_LINAN</name>
<dbReference type="RefSeq" id="XP_013407684.1">
    <property type="nucleotide sequence ID" value="XM_013552230.2"/>
</dbReference>
<evidence type="ECO:0000259" key="5">
    <source>
        <dbReference type="PROSITE" id="PS50853"/>
    </source>
</evidence>
<feature type="domain" description="Ig-like" evidence="4">
    <location>
        <begin position="979"/>
        <end position="1069"/>
    </location>
</feature>
<feature type="domain" description="Fibronectin type-III" evidence="5">
    <location>
        <begin position="1298"/>
        <end position="1396"/>
    </location>
</feature>
<evidence type="ECO:0000256" key="3">
    <source>
        <dbReference type="SAM" id="Phobius"/>
    </source>
</evidence>
<dbReference type="SUPFAM" id="SSF48726">
    <property type="entry name" value="Immunoglobulin"/>
    <property type="match status" value="2"/>
</dbReference>
<feature type="region of interest" description="Disordered" evidence="2">
    <location>
        <begin position="1581"/>
        <end position="1611"/>
    </location>
</feature>
<dbReference type="InterPro" id="IPR036116">
    <property type="entry name" value="FN3_sf"/>
</dbReference>
<dbReference type="Pfam" id="PF00041">
    <property type="entry name" value="fn3"/>
    <property type="match status" value="6"/>
</dbReference>
<feature type="domain" description="Ig-like" evidence="4">
    <location>
        <begin position="37"/>
        <end position="136"/>
    </location>
</feature>
<evidence type="ECO:0000259" key="4">
    <source>
        <dbReference type="PROSITE" id="PS50835"/>
    </source>
</evidence>
<feature type="transmembrane region" description="Helical" evidence="3">
    <location>
        <begin position="12"/>
        <end position="28"/>
    </location>
</feature>
<keyword evidence="3" id="KW-1133">Transmembrane helix</keyword>
<protein>
    <submittedName>
        <fullName evidence="7 8">Ig-like and fibronectin type-III domain-containing protein 2 isoform X1</fullName>
    </submittedName>
</protein>
<dbReference type="Proteomes" id="UP000085678">
    <property type="component" value="Unplaced"/>
</dbReference>
<dbReference type="InterPro" id="IPR050964">
    <property type="entry name" value="Striated_Muscle_Regulatory"/>
</dbReference>
<feature type="region of interest" description="Disordered" evidence="2">
    <location>
        <begin position="1704"/>
        <end position="1728"/>
    </location>
</feature>
<dbReference type="InterPro" id="IPR003961">
    <property type="entry name" value="FN3_dom"/>
</dbReference>
<dbReference type="InterPro" id="IPR003599">
    <property type="entry name" value="Ig_sub"/>
</dbReference>
<organism evidence="6 8">
    <name type="scientific">Lingula anatina</name>
    <name type="common">Brachiopod</name>
    <name type="synonym">Lingula unguis</name>
    <dbReference type="NCBI Taxonomy" id="7574"/>
    <lineage>
        <taxon>Eukaryota</taxon>
        <taxon>Metazoa</taxon>
        <taxon>Spiralia</taxon>
        <taxon>Lophotrochozoa</taxon>
        <taxon>Brachiopoda</taxon>
        <taxon>Linguliformea</taxon>
        <taxon>Lingulata</taxon>
        <taxon>Lingulida</taxon>
        <taxon>Linguloidea</taxon>
        <taxon>Lingulidae</taxon>
        <taxon>Lingula</taxon>
    </lineage>
</organism>
<dbReference type="PANTHER" id="PTHR13817:SF73">
    <property type="entry name" value="FIBRONECTIN TYPE-III DOMAIN-CONTAINING PROTEIN"/>
    <property type="match status" value="1"/>
</dbReference>
<dbReference type="InterPro" id="IPR013106">
    <property type="entry name" value="Ig_V-set"/>
</dbReference>
<dbReference type="PROSITE" id="PS50853">
    <property type="entry name" value="FN3"/>
    <property type="match status" value="6"/>
</dbReference>
<keyword evidence="1" id="KW-0677">Repeat</keyword>
<dbReference type="SUPFAM" id="SSF49265">
    <property type="entry name" value="Fibronectin type III"/>
    <property type="match status" value="3"/>
</dbReference>
<keyword evidence="6" id="KW-1185">Reference proteome</keyword>
<dbReference type="InterPro" id="IPR036179">
    <property type="entry name" value="Ig-like_dom_sf"/>
</dbReference>
<dbReference type="SMART" id="SM00060">
    <property type="entry name" value="FN3"/>
    <property type="match status" value="6"/>
</dbReference>
<sequence length="1762" mass="194023">MDTKNWKLTEQAVYNMALVAVMTALMAVQCAGEQLMPSIPYPISKEIEAVEGTDIQMECSVSNLGEHDVLWIFLQHNATISRNLQILSAETQHYTITRPLGGEYSHFTLNLLTVVQSDAGLYECQVQGTSVKQTVTLTVTGAVTVPRPVVPPHNFTSCCTQAGVAPPCGQACAPSTLDIHRWNPATACAADIPKILTCGAGDRNHYPCCQRRQLPTHCLRLCVGDIPDSLGVEYADCVNKSMDILACYEEGQALLPGPPRSVSALGLTTNIILVSWEPPTQIPDVGVTGYKVFFRKAGTSLPFNSTETLSSNMAQLITDPSKNVYIEPYTLYEIYVIVVNQHGASLPSYIVEARSLPRMPERSNTTSVSSCCRRHNISSLCMPLCQNTVNIKLSTVLQCTAELGTVYSCLAGGRNHTGCCVARDVIPDCLSYCGGQNTAASWSQLQCALQLPQIETCIMEGGALIPAPPQNIRLRSVSSNSAELQWDVDTPETVKYFQIFLRNKTSGGNKTEIQASSTARQALLPPLVPNTLYEVYMVARGQNGSSIPSSELVFMTYPPPEPTTQPTVLPPPQPHNWTECCIKRNVPSFCLPLCTYELRNDIEVGMESLATYALCITQLTTILACGADQRNHRPCCENIVLQESCQPLCALGYNQSFSLEWSHVTCIVDSQDIIKCMKQGVDSFPSSPTNFTVYNVTTHTASLDWDAPNRTSSGHRVEWYSVQHRKVTTEQLAWNEVNTTETRYNIPNLEPDTQYEIQVVAFNQNGSSLPSPKISIWTAAEEVPTTPAPNGTFVRNDTDCCVNLNVSPSCQPYCYFTHPDAEVPATCVNDILKVFACRGKDHQNEPCCRRRNVPGMCLGVCRGEDVSRGGLVAELVCPLYFAPIMSCIKEGLASFPSPPRRFRITSQGPTFLEMSWLPPLINRDNARYDLYYRRAREDEVTKIMKNITSPVTLTDVEAGKTYEVYLVALNDHGASTPTPVITATTEYRIAAYIVMAEVVTGRVPREGGSVTLRCEARGTQPIHIFWTRNGKILSKDSIYTNNNITRRQQGEYMCHANNGIGEEATETVDVWVLYQPTIENGTPGRLAVIPSYSVNVYIHCWFGGNITAGYWKHNSVLISNRRVLMGMNRNASLGLTEVYLVFRYIVEDDLGRYECIGENSLGNISRTITLYDPQDVSTTTSPTSGIPPATRPMATVKECCRSQGVSERCQVGCSFDIDLDAFLVNSARTRFQCLSEAPKLLACAADGRDHEKCCREAGVPETCHNACKGIASTNFSSDPCVPYIGTIVNCLESGRDLIPSAPLDVRYLNTMNHVSVMWDAPNKNYFKIQKYIVFYRPKTKDNSAFKTLDVAVGLLSVDIPFANLTENSTYEIYVVAWNHHGQSQPSNRITVDISSTSTHSRVPFPPRNLRTNFVGFTEVHLLWDLPLANTKGPLLYHVKYYEVGNTRHYHNATKLTYLKLKNLKSGTTYEFRVAAENTYGSSSESNLLTVQTKGQAGGVSSGQSGVNGVGIALGVLVPLLLLAIAAVGIMYFFYRRQRNNSRFKESVSFENPGYASHTNTENIQISGLPGEPTFMEIANSNQQPVSPVDGSTEVVSGGARRGNGIAHQPNGEPAYMQLQNRQVKPQDEVHYAVLQRNSAQAERNSVQEGEYLQDDIACNNGGSRDKKKTDTSRSKRKAAEEEEDGGGGFKYVSLSSLTNGNVVKDKKSHHQNSTNISDPSSNGHCVSHSENNAATLDITDMQPVEANRIHLHYTDPLESAAV</sequence>
<evidence type="ECO:0000256" key="1">
    <source>
        <dbReference type="ARBA" id="ARBA00022737"/>
    </source>
</evidence>
<dbReference type="InterPro" id="IPR013783">
    <property type="entry name" value="Ig-like_fold"/>
</dbReference>
<evidence type="ECO:0000313" key="9">
    <source>
        <dbReference type="RefSeq" id="XP_013407682.1"/>
    </source>
</evidence>
<dbReference type="GeneID" id="106171763"/>
<dbReference type="PROSITE" id="PS50835">
    <property type="entry name" value="IG_LIKE"/>
    <property type="match status" value="2"/>
</dbReference>
<dbReference type="PRINTS" id="PR00014">
    <property type="entry name" value="FNTYPEIII"/>
</dbReference>
<evidence type="ECO:0000313" key="7">
    <source>
        <dbReference type="RefSeq" id="XP_013407680.1"/>
    </source>
</evidence>
<evidence type="ECO:0000313" key="8">
    <source>
        <dbReference type="RefSeq" id="XP_013407681.1"/>
    </source>
</evidence>
<dbReference type="Gene3D" id="2.60.40.10">
    <property type="entry name" value="Immunoglobulins"/>
    <property type="match status" value="8"/>
</dbReference>
<feature type="domain" description="Fibronectin type-III" evidence="5">
    <location>
        <begin position="687"/>
        <end position="781"/>
    </location>
</feature>
<dbReference type="STRING" id="7574.A0A1S3JBX0"/>
<dbReference type="SMART" id="SM00408">
    <property type="entry name" value="IGc2"/>
    <property type="match status" value="2"/>
</dbReference>
<proteinExistence type="predicted"/>
<dbReference type="PANTHER" id="PTHR13817">
    <property type="entry name" value="TITIN"/>
    <property type="match status" value="1"/>
</dbReference>
<accession>A0A1S3JBX0</accession>
<evidence type="ECO:0000313" key="6">
    <source>
        <dbReference type="Proteomes" id="UP000085678"/>
    </source>
</evidence>
<evidence type="ECO:0000256" key="2">
    <source>
        <dbReference type="SAM" id="MobiDB-lite"/>
    </source>
</evidence>
<reference evidence="7 8" key="1">
    <citation type="submission" date="2025-04" db="UniProtKB">
        <authorList>
            <consortium name="RefSeq"/>
        </authorList>
    </citation>
    <scope>IDENTIFICATION</scope>
    <source>
        <tissue evidence="7 8">Gonads</tissue>
    </source>
</reference>
<dbReference type="Pfam" id="PF01682">
    <property type="entry name" value="DB"/>
    <property type="match status" value="5"/>
</dbReference>
<dbReference type="CDD" id="cd00096">
    <property type="entry name" value="Ig"/>
    <property type="match status" value="1"/>
</dbReference>